<dbReference type="SUPFAM" id="SSF51735">
    <property type="entry name" value="NAD(P)-binding Rossmann-fold domains"/>
    <property type="match status" value="1"/>
</dbReference>
<proteinExistence type="predicted"/>
<dbReference type="AlphaFoldDB" id="A0A517U4M6"/>
<keyword evidence="3" id="KW-1185">Reference proteome</keyword>
<dbReference type="Gene3D" id="3.40.50.720">
    <property type="entry name" value="NAD(P)-binding Rossmann-like Domain"/>
    <property type="match status" value="1"/>
</dbReference>
<name>A0A517U4M6_9BACT</name>
<dbReference type="EMBL" id="CP036339">
    <property type="protein sequence ID" value="QDT75555.1"/>
    <property type="molecule type" value="Genomic_DNA"/>
</dbReference>
<sequence length="314" mass="34190">MSGDLLVLGAGGKMGPSLVRMARRAADASQRHCRVIAVSRFSDEQARRQLSDVGVVTLSGDLLDPQFLRTLPDCENVMFMAGFKFGATGSPGAAWATNAYLPGAVMNRFRGSRIVAFSTGNVYGMTDAAGRGSVETDELRPVGEYAMSAVGRERVIAFFSDAHQTPTAIVRLNYAVDLRYGVLVDLATKVFRNEQISLEMGYFNCIWQGDANAMALACFDLTATPSRVLNLTGPDVISTRSVCEEFGRLMNRNVRFVGQETSTALLSDAGRTLNTLGPLRVTSEELIHWTAEWVSRGGETLNRPTHFDVIDGKF</sequence>
<gene>
    <name evidence="2" type="ORF">I41_47660</name>
</gene>
<evidence type="ECO:0000259" key="1">
    <source>
        <dbReference type="Pfam" id="PF01370"/>
    </source>
</evidence>
<dbReference type="InterPro" id="IPR036291">
    <property type="entry name" value="NAD(P)-bd_dom_sf"/>
</dbReference>
<evidence type="ECO:0000313" key="2">
    <source>
        <dbReference type="EMBL" id="QDT75555.1"/>
    </source>
</evidence>
<accession>A0A517U4M6</accession>
<dbReference type="Pfam" id="PF01370">
    <property type="entry name" value="Epimerase"/>
    <property type="match status" value="1"/>
</dbReference>
<dbReference type="OrthoDB" id="9785845at2"/>
<reference evidence="2 3" key="1">
    <citation type="submission" date="2019-02" db="EMBL/GenBank/DDBJ databases">
        <title>Deep-cultivation of Planctomycetes and their phenomic and genomic characterization uncovers novel biology.</title>
        <authorList>
            <person name="Wiegand S."/>
            <person name="Jogler M."/>
            <person name="Boedeker C."/>
            <person name="Pinto D."/>
            <person name="Vollmers J."/>
            <person name="Rivas-Marin E."/>
            <person name="Kohn T."/>
            <person name="Peeters S.H."/>
            <person name="Heuer A."/>
            <person name="Rast P."/>
            <person name="Oberbeckmann S."/>
            <person name="Bunk B."/>
            <person name="Jeske O."/>
            <person name="Meyerdierks A."/>
            <person name="Storesund J.E."/>
            <person name="Kallscheuer N."/>
            <person name="Luecker S."/>
            <person name="Lage O.M."/>
            <person name="Pohl T."/>
            <person name="Merkel B.J."/>
            <person name="Hornburger P."/>
            <person name="Mueller R.-W."/>
            <person name="Bruemmer F."/>
            <person name="Labrenz M."/>
            <person name="Spormann A.M."/>
            <person name="Op den Camp H."/>
            <person name="Overmann J."/>
            <person name="Amann R."/>
            <person name="Jetten M.S.M."/>
            <person name="Mascher T."/>
            <person name="Medema M.H."/>
            <person name="Devos D.P."/>
            <person name="Kaster A.-K."/>
            <person name="Ovreas L."/>
            <person name="Rohde M."/>
            <person name="Galperin M.Y."/>
            <person name="Jogler C."/>
        </authorList>
    </citation>
    <scope>NUCLEOTIDE SEQUENCE [LARGE SCALE GENOMIC DNA]</scope>
    <source>
        <strain evidence="2 3">I41</strain>
    </source>
</reference>
<dbReference type="Proteomes" id="UP000317909">
    <property type="component" value="Chromosome"/>
</dbReference>
<evidence type="ECO:0000313" key="3">
    <source>
        <dbReference type="Proteomes" id="UP000317909"/>
    </source>
</evidence>
<dbReference type="KEGG" id="llh:I41_47660"/>
<protein>
    <submittedName>
        <fullName evidence="2">NAD dependent epimerase/dehydratase family protein</fullName>
    </submittedName>
</protein>
<feature type="domain" description="NAD-dependent epimerase/dehydratase" evidence="1">
    <location>
        <begin position="6"/>
        <end position="172"/>
    </location>
</feature>
<organism evidence="2 3">
    <name type="scientific">Lacipirellula limnantheis</name>
    <dbReference type="NCBI Taxonomy" id="2528024"/>
    <lineage>
        <taxon>Bacteria</taxon>
        <taxon>Pseudomonadati</taxon>
        <taxon>Planctomycetota</taxon>
        <taxon>Planctomycetia</taxon>
        <taxon>Pirellulales</taxon>
        <taxon>Lacipirellulaceae</taxon>
        <taxon>Lacipirellula</taxon>
    </lineage>
</organism>
<dbReference type="InterPro" id="IPR001509">
    <property type="entry name" value="Epimerase_deHydtase"/>
</dbReference>
<dbReference type="RefSeq" id="WP_145435251.1">
    <property type="nucleotide sequence ID" value="NZ_CP036339.1"/>
</dbReference>